<gene>
    <name evidence="1" type="ORF">TevJSym_bk00100</name>
</gene>
<organism evidence="1 2">
    <name type="scientific">endosymbiont of Tevnia jerichonana</name>
    <name type="common">vent Tica</name>
    <dbReference type="NCBI Taxonomy" id="1049564"/>
    <lineage>
        <taxon>Bacteria</taxon>
        <taxon>Pseudomonadati</taxon>
        <taxon>Pseudomonadota</taxon>
        <taxon>Gammaproteobacteria</taxon>
        <taxon>sulfur-oxidizing symbionts</taxon>
    </lineage>
</organism>
<dbReference type="EMBL" id="AFZB01000037">
    <property type="protein sequence ID" value="EGW53155.1"/>
    <property type="molecule type" value="Genomic_DNA"/>
</dbReference>
<evidence type="ECO:0000313" key="1">
    <source>
        <dbReference type="EMBL" id="EGW53155.1"/>
    </source>
</evidence>
<comment type="caution">
    <text evidence="1">The sequence shown here is derived from an EMBL/GenBank/DDBJ whole genome shotgun (WGS) entry which is preliminary data.</text>
</comment>
<name>G2FJ62_9GAMM</name>
<dbReference type="AlphaFoldDB" id="G2FJ62"/>
<evidence type="ECO:0000313" key="2">
    <source>
        <dbReference type="Proteomes" id="UP000005167"/>
    </source>
</evidence>
<protein>
    <recommendedName>
        <fullName evidence="3">Reverse transcriptase domain-containing protein</fullName>
    </recommendedName>
</protein>
<dbReference type="eggNOG" id="COG3344">
    <property type="taxonomic scope" value="Bacteria"/>
</dbReference>
<reference evidence="1 2" key="1">
    <citation type="journal article" date="2011" name="ISME J.">
        <title>The endosymbionts of the deep-sea tubeworms Riftia pachyptila and Tevnia jerichonana share an identical physiology as revealed by proteogenomic analyses.</title>
        <authorList>
            <person name="Gardebrecht A."/>
            <person name="Markert S."/>
            <person name="Felbeck H."/>
            <person name="Thuermer A."/>
            <person name="Albrecht D."/>
            <person name="Wollherr A."/>
            <person name="Kabisch J."/>
            <person name="Lehmann R."/>
            <person name="Daniel R."/>
            <person name="Liesegang H."/>
            <person name="Hecker M."/>
            <person name="Sievert S.M."/>
            <person name="Schweder T."/>
        </authorList>
    </citation>
    <scope>NUCLEOTIDE SEQUENCE [LARGE SCALE GENOMIC DNA]</scope>
</reference>
<evidence type="ECO:0008006" key="3">
    <source>
        <dbReference type="Google" id="ProtNLM"/>
    </source>
</evidence>
<sequence length="44" mass="5364">MDIKGLFNDIDHDLLMRAVRKHVKNKWEILYIERWLKAPYSIHG</sequence>
<accession>G2FJ62</accession>
<keyword evidence="2" id="KW-1185">Reference proteome</keyword>
<proteinExistence type="predicted"/>
<dbReference type="PATRIC" id="fig|1049564.3.peg.2943"/>
<dbReference type="Proteomes" id="UP000005167">
    <property type="component" value="Unassembled WGS sequence"/>
</dbReference>